<protein>
    <submittedName>
        <fullName evidence="1">Uncharacterized protein</fullName>
    </submittedName>
</protein>
<reference evidence="1" key="1">
    <citation type="submission" date="2022-02" db="EMBL/GenBank/DDBJ databases">
        <title>Plant Genome Project.</title>
        <authorList>
            <person name="Zhang R.-G."/>
        </authorList>
    </citation>
    <scope>NUCLEOTIDE SEQUENCE</scope>
    <source>
        <strain evidence="1">AT1</strain>
    </source>
</reference>
<organism evidence="1 2">
    <name type="scientific">Rhododendron molle</name>
    <name type="common">Chinese azalea</name>
    <name type="synonym">Azalea mollis</name>
    <dbReference type="NCBI Taxonomy" id="49168"/>
    <lineage>
        <taxon>Eukaryota</taxon>
        <taxon>Viridiplantae</taxon>
        <taxon>Streptophyta</taxon>
        <taxon>Embryophyta</taxon>
        <taxon>Tracheophyta</taxon>
        <taxon>Spermatophyta</taxon>
        <taxon>Magnoliopsida</taxon>
        <taxon>eudicotyledons</taxon>
        <taxon>Gunneridae</taxon>
        <taxon>Pentapetalae</taxon>
        <taxon>asterids</taxon>
        <taxon>Ericales</taxon>
        <taxon>Ericaceae</taxon>
        <taxon>Ericoideae</taxon>
        <taxon>Rhodoreae</taxon>
        <taxon>Rhododendron</taxon>
    </lineage>
</organism>
<evidence type="ECO:0000313" key="1">
    <source>
        <dbReference type="EMBL" id="KAI8546062.1"/>
    </source>
</evidence>
<proteinExistence type="predicted"/>
<dbReference type="Proteomes" id="UP001062846">
    <property type="component" value="Chromosome 7"/>
</dbReference>
<sequence length="368" mass="39092">MRDPIAEIEDEDFLSQVAAAEAEALSSKRRKITTTTAATIPTSADEKAAEAEGVYTAALRGSRSLLFQQKTSTIGSNTRTRAAANNSNVFATPEFGGGGGGGGSCFKCGKLGHWARDCGESGSNSRGPVDDPSVQEKACPCGLGTCLVLTANTEKNRGRKFYKCPVREENGGCGFFEWCDKNEGTNNPGFRSQSHASNPSVPDLSCPCGAGSCLILTAKTGKNIGQAFYRCPANQGSSCGFFKWCHDQMTTNSSPVSVNTSMVHKKTEVGNKNYGTRGGSSCYKCGQDGHWAKDCAQPPLQNPAYRANSSPVSVNTSMVHKTTEVGNKNYGTRGGSSCYKCGQDGHWAKDCTQPPIQNPADRARSYYA</sequence>
<name>A0ACC0MZX4_RHOML</name>
<comment type="caution">
    <text evidence="1">The sequence shown here is derived from an EMBL/GenBank/DDBJ whole genome shotgun (WGS) entry which is preliminary data.</text>
</comment>
<dbReference type="EMBL" id="CM046394">
    <property type="protein sequence ID" value="KAI8546062.1"/>
    <property type="molecule type" value="Genomic_DNA"/>
</dbReference>
<keyword evidence="2" id="KW-1185">Reference proteome</keyword>
<evidence type="ECO:0000313" key="2">
    <source>
        <dbReference type="Proteomes" id="UP001062846"/>
    </source>
</evidence>
<gene>
    <name evidence="1" type="ORF">RHMOL_Rhmol07G0087000</name>
</gene>
<accession>A0ACC0MZX4</accession>